<evidence type="ECO:0000313" key="1">
    <source>
        <dbReference type="EMBL" id="MFD0926493.1"/>
    </source>
</evidence>
<dbReference type="NCBIfam" id="TIGR04141">
    <property type="entry name" value="TIGR04141 family sporadically distributed protein"/>
    <property type="match status" value="1"/>
</dbReference>
<dbReference type="InterPro" id="IPR026487">
    <property type="entry name" value="CHP04141"/>
</dbReference>
<sequence length="534" mass="59104">MNTMRLTFHLLRDGVVEFDDARDPDKPGLIADLDPSSGIDGRFYYTEPRPSVPRWVGFVQPALQANLVTVRSSSTAGLLLLRTSGRMFALTFGYGRSLLDLSKIEYQFGLRVALNRIDPRQIRGLDTKTFEDLVVSTSTQASKSAELPTFGVDIATDILRAVTGEPRDRDFATRIAGSDSLIMGVKEPVSKLPEICDDLLIAFGADDYKTDFGWIDQLSQVRDPGVVSTLDQLLVDELRSGAAASSHLALPESIEWADVDGFTLGGTRDHIYDELDLDEYLERLGADCAVISLSVLKSRHVSVRFGRSGNFDKRSSIYRCLVSEQRIEDKLHVLIEGRWFAISSTLVQEVDAFAESLPGARLTFPPARSGEIESAYNARVASVFPDEIINLDARIRRPGGASSGIEFCDLLSKNGDLIHIKRKSRSSTLSHLFAQGGVSALTFVNDGVFRARVRELIEKQLPDAQRASWTDLIPAGDESVDRSHYCITYAVVANSEKPGRDWLPFFSKLNLMQQGRQLRMLGFGIAIARIPVLR</sequence>
<reference evidence="2" key="1">
    <citation type="journal article" date="2019" name="Int. J. Syst. Evol. Microbiol.">
        <title>The Global Catalogue of Microorganisms (GCM) 10K type strain sequencing project: providing services to taxonomists for standard genome sequencing and annotation.</title>
        <authorList>
            <consortium name="The Broad Institute Genomics Platform"/>
            <consortium name="The Broad Institute Genome Sequencing Center for Infectious Disease"/>
            <person name="Wu L."/>
            <person name="Ma J."/>
        </authorList>
    </citation>
    <scope>NUCLEOTIDE SEQUENCE [LARGE SCALE GENOMIC DNA]</scope>
    <source>
        <strain evidence="2">CCUG 50873</strain>
    </source>
</reference>
<gene>
    <name evidence="1" type="ORF">ACFQ04_12185</name>
</gene>
<proteinExistence type="predicted"/>
<accession>A0ABW3G8K0</accession>
<dbReference type="Pfam" id="PF19614">
    <property type="entry name" value="DUF6119"/>
    <property type="match status" value="1"/>
</dbReference>
<evidence type="ECO:0000313" key="2">
    <source>
        <dbReference type="Proteomes" id="UP001597068"/>
    </source>
</evidence>
<organism evidence="1 2">
    <name type="scientific">Williamsia deligens</name>
    <dbReference type="NCBI Taxonomy" id="321325"/>
    <lineage>
        <taxon>Bacteria</taxon>
        <taxon>Bacillati</taxon>
        <taxon>Actinomycetota</taxon>
        <taxon>Actinomycetes</taxon>
        <taxon>Mycobacteriales</taxon>
        <taxon>Nocardiaceae</taxon>
        <taxon>Williamsia</taxon>
    </lineage>
</organism>
<protein>
    <submittedName>
        <fullName evidence="1">DUF6119 family protein</fullName>
    </submittedName>
</protein>
<keyword evidence="2" id="KW-1185">Reference proteome</keyword>
<name>A0ABW3G8K0_9NOCA</name>
<comment type="caution">
    <text evidence="1">The sequence shown here is derived from an EMBL/GenBank/DDBJ whole genome shotgun (WGS) entry which is preliminary data.</text>
</comment>
<dbReference type="EMBL" id="JBHTIL010000001">
    <property type="protein sequence ID" value="MFD0926493.1"/>
    <property type="molecule type" value="Genomic_DNA"/>
</dbReference>
<dbReference type="Proteomes" id="UP001597068">
    <property type="component" value="Unassembled WGS sequence"/>
</dbReference>
<dbReference type="RefSeq" id="WP_253645635.1">
    <property type="nucleotide sequence ID" value="NZ_BAAAMO010000002.1"/>
</dbReference>